<keyword evidence="2" id="KW-1185">Reference proteome</keyword>
<evidence type="ECO:0000313" key="2">
    <source>
        <dbReference type="Proteomes" id="UP001151760"/>
    </source>
</evidence>
<evidence type="ECO:0000313" key="1">
    <source>
        <dbReference type="EMBL" id="GJU10070.1"/>
    </source>
</evidence>
<name>A0ABQ5JDQ3_9ASTR</name>
<organism evidence="1 2">
    <name type="scientific">Tanacetum coccineum</name>
    <dbReference type="NCBI Taxonomy" id="301880"/>
    <lineage>
        <taxon>Eukaryota</taxon>
        <taxon>Viridiplantae</taxon>
        <taxon>Streptophyta</taxon>
        <taxon>Embryophyta</taxon>
        <taxon>Tracheophyta</taxon>
        <taxon>Spermatophyta</taxon>
        <taxon>Magnoliopsida</taxon>
        <taxon>eudicotyledons</taxon>
        <taxon>Gunneridae</taxon>
        <taxon>Pentapetalae</taxon>
        <taxon>asterids</taxon>
        <taxon>campanulids</taxon>
        <taxon>Asterales</taxon>
        <taxon>Asteraceae</taxon>
        <taxon>Asteroideae</taxon>
        <taxon>Anthemideae</taxon>
        <taxon>Anthemidinae</taxon>
        <taxon>Tanacetum</taxon>
    </lineage>
</organism>
<accession>A0ABQ5JDQ3</accession>
<dbReference type="EMBL" id="BQNB010021788">
    <property type="protein sequence ID" value="GJU10070.1"/>
    <property type="molecule type" value="Genomic_DNA"/>
</dbReference>
<proteinExistence type="predicted"/>
<comment type="caution">
    <text evidence="1">The sequence shown here is derived from an EMBL/GenBank/DDBJ whole genome shotgun (WGS) entry which is preliminary data.</text>
</comment>
<dbReference type="Proteomes" id="UP001151760">
    <property type="component" value="Unassembled WGS sequence"/>
</dbReference>
<reference evidence="1" key="2">
    <citation type="submission" date="2022-01" db="EMBL/GenBank/DDBJ databases">
        <authorList>
            <person name="Yamashiro T."/>
            <person name="Shiraishi A."/>
            <person name="Satake H."/>
            <person name="Nakayama K."/>
        </authorList>
    </citation>
    <scope>NUCLEOTIDE SEQUENCE</scope>
</reference>
<gene>
    <name evidence="1" type="ORF">Tco_1132466</name>
</gene>
<sequence length="171" mass="20019">MDINLVEAVIEACFDFADIIRASGIDVRVEAVIPEPAQEGATGSTYETLGDLVQEVSMNTERKTILVHRYRRWKGVNGNRRVMEEIEMEEMKEERKMEMENRENENGNIKWDHGRTMEVFIKWLRVQLPRLLEKCKPHNFSRTEGVVELTPRVFEKMEIVFTSVTSIPKYK</sequence>
<protein>
    <submittedName>
        <fullName evidence="1">Uncharacterized protein</fullName>
    </submittedName>
</protein>
<reference evidence="1" key="1">
    <citation type="journal article" date="2022" name="Int. J. Mol. Sci.">
        <title>Draft Genome of Tanacetum Coccineum: Genomic Comparison of Closely Related Tanacetum-Family Plants.</title>
        <authorList>
            <person name="Yamashiro T."/>
            <person name="Shiraishi A."/>
            <person name="Nakayama K."/>
            <person name="Satake H."/>
        </authorList>
    </citation>
    <scope>NUCLEOTIDE SEQUENCE</scope>
</reference>